<sequence length="715" mass="79512">MDDCDEFLPNFRKILGNGCAFSGQHSELKTSNATLSQDSNQKQQKYPSHFIVNSEGSEYNNSKNNLCNAAPVLNSSTPLNQNHQVMDHIRLPIMSQEMHALWPFGTTTFLSPMIPANVAVPYAAIAAGPYAATTVPFFQGTQQCNIGSPLSSFSSTSSSSAASQQIQMPQQDRSANSNGTSGNQNDSNKINIQIQCVSQNSPMNLNSIYDSATKLNLGKFCYSSCHKSEKDNKDSNGSLCNSPIPLHPDDCAAGGDAACLNFARSNGCQATANGVYLSQARFNDLRRLALRGSDIAENLAKTHRNRPCFKKIDSLCARLKQDLIRPDGVLPNINSQGIAWAVKDFIFVFTRIINAWIIIKGYVYNTPEGLNKVKAALSPDFALAFAAWQDTTMDFIESLIKSFVNLDNLVQSQKNAYQKSDAAAGGLNTSNSPIKLLSTTPNILLDDSLDQNNNYLNRNYIYTMVEDSEDSQRQATVNGTYFKTGTYNPIKKDELIAGEPIASLIVNNSNINADGLTLSASQLPTKNMTANETVVPFQNYFNNQIMECCPTSNGNYQLSDTPLTTMEFMKSKENNALNYDLHVLQQNLAGIQVQCHNVENKMRKNIGNVSKINAMKDRIMTMQNADMFFKFQFTKNYFPDFISKYQHEINDVRSIILKCEDDKNGYENVAELVNDVMRLINTGKEYMKTNNDEKFEKAINLFETEFNKLISDQKN</sequence>
<accession>A0A1I8NDT9</accession>
<organism evidence="2">
    <name type="scientific">Musca domestica</name>
    <name type="common">House fly</name>
    <dbReference type="NCBI Taxonomy" id="7370"/>
    <lineage>
        <taxon>Eukaryota</taxon>
        <taxon>Metazoa</taxon>
        <taxon>Ecdysozoa</taxon>
        <taxon>Arthropoda</taxon>
        <taxon>Hexapoda</taxon>
        <taxon>Insecta</taxon>
        <taxon>Pterygota</taxon>
        <taxon>Neoptera</taxon>
        <taxon>Endopterygota</taxon>
        <taxon>Diptera</taxon>
        <taxon>Brachycera</taxon>
        <taxon>Muscomorpha</taxon>
        <taxon>Muscoidea</taxon>
        <taxon>Muscidae</taxon>
        <taxon>Musca</taxon>
    </lineage>
</organism>
<evidence type="ECO:0000256" key="1">
    <source>
        <dbReference type="SAM" id="MobiDB-lite"/>
    </source>
</evidence>
<dbReference type="EnsemblMetazoa" id="MDOA014174-RA">
    <property type="protein sequence ID" value="MDOA014174-PA"/>
    <property type="gene ID" value="MDOA014174"/>
</dbReference>
<evidence type="ECO:0008006" key="3">
    <source>
        <dbReference type="Google" id="ProtNLM"/>
    </source>
</evidence>
<name>A0A1I8NDT9_MUSDO</name>
<evidence type="ECO:0000313" key="2">
    <source>
        <dbReference type="EnsemblMetazoa" id="MDOA014174-PA"/>
    </source>
</evidence>
<protein>
    <recommendedName>
        <fullName evidence="3">Bromo domain-containing protein</fullName>
    </recommendedName>
</protein>
<dbReference type="VEuPathDB" id="VectorBase:MDOMA2_009252"/>
<dbReference type="VEuPathDB" id="VectorBase:MDOA014174"/>
<feature type="region of interest" description="Disordered" evidence="1">
    <location>
        <begin position="155"/>
        <end position="186"/>
    </location>
</feature>
<proteinExistence type="predicted"/>
<feature type="compositionally biased region" description="Polar residues" evidence="1">
    <location>
        <begin position="164"/>
        <end position="186"/>
    </location>
</feature>
<reference evidence="2" key="1">
    <citation type="submission" date="2020-05" db="UniProtKB">
        <authorList>
            <consortium name="EnsemblMetazoa"/>
        </authorList>
    </citation>
    <scope>IDENTIFICATION</scope>
    <source>
        <strain evidence="2">Aabys</strain>
    </source>
</reference>
<dbReference type="AlphaFoldDB" id="A0A1I8NDT9"/>
<dbReference type="eggNOG" id="ENOG502SCTB">
    <property type="taxonomic scope" value="Eukaryota"/>
</dbReference>